<organism evidence="2 3">
    <name type="scientific">Peribacillus simplex NBRC 15720 = DSM 1321</name>
    <dbReference type="NCBI Taxonomy" id="1349754"/>
    <lineage>
        <taxon>Bacteria</taxon>
        <taxon>Bacillati</taxon>
        <taxon>Bacillota</taxon>
        <taxon>Bacilli</taxon>
        <taxon>Bacillales</taxon>
        <taxon>Bacillaceae</taxon>
        <taxon>Peribacillus</taxon>
    </lineage>
</organism>
<dbReference type="Proteomes" id="UP000214618">
    <property type="component" value="Chromosome"/>
</dbReference>
<feature type="compositionally biased region" description="Polar residues" evidence="1">
    <location>
        <begin position="1"/>
        <end position="14"/>
    </location>
</feature>
<sequence>MSQAFTSINESTGLKESHQKRRNRSVEIGKQAIDLLIKKGSPITFTTIVEQSKEIDKEGKGIHHNTIRTNEELYEYYKQHSKTYKQKNNSKSNISNRSVAVKNMEFHKIKPNRNRKILQRNYMKLSKKELVQRLIQSEEYIAKSSTKWVANHFDNFK</sequence>
<name>A0A223EMY1_9BACI</name>
<dbReference type="EMBL" id="CP017704">
    <property type="protein sequence ID" value="ASS96629.1"/>
    <property type="molecule type" value="Genomic_DNA"/>
</dbReference>
<gene>
    <name evidence="2" type="ORF">BS1321_23615</name>
</gene>
<evidence type="ECO:0000313" key="3">
    <source>
        <dbReference type="Proteomes" id="UP000214618"/>
    </source>
</evidence>
<evidence type="ECO:0000256" key="1">
    <source>
        <dbReference type="SAM" id="MobiDB-lite"/>
    </source>
</evidence>
<accession>A0A223EMY1</accession>
<dbReference type="RefSeq" id="WP_063234375.1">
    <property type="nucleotide sequence ID" value="NZ_BCVO01000015.1"/>
</dbReference>
<evidence type="ECO:0000313" key="2">
    <source>
        <dbReference type="EMBL" id="ASS96629.1"/>
    </source>
</evidence>
<proteinExistence type="predicted"/>
<protein>
    <submittedName>
        <fullName evidence="2">Uncharacterized protein</fullName>
    </submittedName>
</protein>
<dbReference type="AlphaFoldDB" id="A0A223EMY1"/>
<reference evidence="2 3" key="1">
    <citation type="submission" date="2016-10" db="EMBL/GenBank/DDBJ databases">
        <title>The whole genome sequencing and assembly of Bacillus simplex DSM 1321 strain.</title>
        <authorList>
            <person name="Park M.-K."/>
            <person name="Lee Y.-J."/>
            <person name="Yi H."/>
            <person name="Bahn Y.-S."/>
            <person name="Kim J.F."/>
            <person name="Lee D.-W."/>
        </authorList>
    </citation>
    <scope>NUCLEOTIDE SEQUENCE [LARGE SCALE GENOMIC DNA]</scope>
    <source>
        <strain evidence="2 3">DSM 1321</strain>
    </source>
</reference>
<dbReference type="OrthoDB" id="2734700at2"/>
<feature type="region of interest" description="Disordered" evidence="1">
    <location>
        <begin position="1"/>
        <end position="25"/>
    </location>
</feature>
<dbReference type="GeneID" id="56475777"/>